<feature type="domain" description="AB hydrolase-1" evidence="1">
    <location>
        <begin position="34"/>
        <end position="269"/>
    </location>
</feature>
<protein>
    <submittedName>
        <fullName evidence="2">Pimeloyl-ACP methyl ester carboxylesterase</fullName>
    </submittedName>
</protein>
<organism evidence="2 3">
    <name type="scientific">Bradyrhizobium lablabi</name>
    <dbReference type="NCBI Taxonomy" id="722472"/>
    <lineage>
        <taxon>Bacteria</taxon>
        <taxon>Pseudomonadati</taxon>
        <taxon>Pseudomonadota</taxon>
        <taxon>Alphaproteobacteria</taxon>
        <taxon>Hyphomicrobiales</taxon>
        <taxon>Nitrobacteraceae</taxon>
        <taxon>Bradyrhizobium</taxon>
    </lineage>
</organism>
<proteinExistence type="predicted"/>
<gene>
    <name evidence="2" type="ORF">SAMN05444159_3155</name>
</gene>
<dbReference type="RefSeq" id="WP_079539204.1">
    <property type="nucleotide sequence ID" value="NZ_LT670844.1"/>
</dbReference>
<dbReference type="PRINTS" id="PR00412">
    <property type="entry name" value="EPOXHYDRLASE"/>
</dbReference>
<evidence type="ECO:0000259" key="1">
    <source>
        <dbReference type="Pfam" id="PF00561"/>
    </source>
</evidence>
<dbReference type="AlphaFoldDB" id="A0A1M6S4T4"/>
<name>A0A1M6S4T4_9BRAD</name>
<reference evidence="2 3" key="1">
    <citation type="submission" date="2016-11" db="EMBL/GenBank/DDBJ databases">
        <authorList>
            <person name="Jaros S."/>
            <person name="Januszkiewicz K."/>
            <person name="Wedrychowicz H."/>
        </authorList>
    </citation>
    <scope>NUCLEOTIDE SEQUENCE [LARGE SCALE GENOMIC DNA]</scope>
    <source>
        <strain evidence="2 3">GAS499</strain>
    </source>
</reference>
<dbReference type="PANTHER" id="PTHR43798">
    <property type="entry name" value="MONOACYLGLYCEROL LIPASE"/>
    <property type="match status" value="1"/>
</dbReference>
<dbReference type="SUPFAM" id="SSF53474">
    <property type="entry name" value="alpha/beta-Hydrolases"/>
    <property type="match status" value="1"/>
</dbReference>
<sequence>MNANRLIEQWRQQGRILEVEGANTVLWRMGQGETVICVHGVPTSGFLYRKLLPELASRGLEGVTLDLPGLGLADRPADFDYSWSGFATWYLKAIGTAGIRNFHLVVHDIGGPIGFDIIRRVPDRIKSLTVLNTLVNVSQFRRPWVMEPFAWPVVGRLWLQSARTPMFYVLNKTFGTRNINRAESAAYAQLLLGPDSGLAFLQIMRSFERTPTFEHGIKAALKARKFPAQIIWGKDDPALRMKKYAPHLLKALDLESYEVVYGKHFLQEDSSPAIASSIARLISAR</sequence>
<dbReference type="GO" id="GO:0016020">
    <property type="term" value="C:membrane"/>
    <property type="evidence" value="ECO:0007669"/>
    <property type="project" value="TreeGrafter"/>
</dbReference>
<dbReference type="Gene3D" id="3.40.50.1820">
    <property type="entry name" value="alpha/beta hydrolase"/>
    <property type="match status" value="1"/>
</dbReference>
<dbReference type="Pfam" id="PF00561">
    <property type="entry name" value="Abhydrolase_1"/>
    <property type="match status" value="1"/>
</dbReference>
<dbReference type="GO" id="GO:0003824">
    <property type="term" value="F:catalytic activity"/>
    <property type="evidence" value="ECO:0007669"/>
    <property type="project" value="InterPro"/>
</dbReference>
<dbReference type="OrthoDB" id="7267294at2"/>
<evidence type="ECO:0000313" key="2">
    <source>
        <dbReference type="EMBL" id="SHK39680.1"/>
    </source>
</evidence>
<dbReference type="InterPro" id="IPR000639">
    <property type="entry name" value="Epox_hydrolase-like"/>
</dbReference>
<accession>A0A1M6S4T4</accession>
<dbReference type="InterPro" id="IPR000073">
    <property type="entry name" value="AB_hydrolase_1"/>
</dbReference>
<dbReference type="EMBL" id="LT670844">
    <property type="protein sequence ID" value="SHK39680.1"/>
    <property type="molecule type" value="Genomic_DNA"/>
</dbReference>
<dbReference type="PANTHER" id="PTHR43798:SF24">
    <property type="entry name" value="CIS-3-ALKYL-4-ALKYLOXETAN-2-ONE DECARBOXYLASE"/>
    <property type="match status" value="1"/>
</dbReference>
<dbReference type="Proteomes" id="UP000189935">
    <property type="component" value="Chromosome I"/>
</dbReference>
<evidence type="ECO:0000313" key="3">
    <source>
        <dbReference type="Proteomes" id="UP000189935"/>
    </source>
</evidence>
<dbReference type="InterPro" id="IPR029058">
    <property type="entry name" value="AB_hydrolase_fold"/>
</dbReference>
<dbReference type="InterPro" id="IPR050266">
    <property type="entry name" value="AB_hydrolase_sf"/>
</dbReference>